<dbReference type="Proteomes" id="UP000294325">
    <property type="component" value="Chromosome"/>
</dbReference>
<evidence type="ECO:0000256" key="1">
    <source>
        <dbReference type="ARBA" id="ARBA00004162"/>
    </source>
</evidence>
<keyword evidence="13" id="KW-1185">Reference proteome</keyword>
<evidence type="ECO:0000313" key="13">
    <source>
        <dbReference type="Proteomes" id="UP000294325"/>
    </source>
</evidence>
<dbReference type="GO" id="GO:0015031">
    <property type="term" value="P:protein transport"/>
    <property type="evidence" value="ECO:0007669"/>
    <property type="project" value="UniProtKB-KW"/>
</dbReference>
<dbReference type="NCBIfam" id="TIGR00739">
    <property type="entry name" value="yajC"/>
    <property type="match status" value="1"/>
</dbReference>
<evidence type="ECO:0000256" key="10">
    <source>
        <dbReference type="ARBA" id="ARBA00023136"/>
    </source>
</evidence>
<proteinExistence type="inferred from homology"/>
<dbReference type="Pfam" id="PF02699">
    <property type="entry name" value="YajC"/>
    <property type="match status" value="1"/>
</dbReference>
<dbReference type="InterPro" id="IPR003849">
    <property type="entry name" value="Preprotein_translocase_YajC"/>
</dbReference>
<evidence type="ECO:0000256" key="3">
    <source>
        <dbReference type="ARBA" id="ARBA00014962"/>
    </source>
</evidence>
<gene>
    <name evidence="12" type="primary">yajC</name>
    <name evidence="12" type="ORF">E3U44_09005</name>
</gene>
<feature type="transmembrane region" description="Helical" evidence="11">
    <location>
        <begin position="20"/>
        <end position="40"/>
    </location>
</feature>
<evidence type="ECO:0000256" key="5">
    <source>
        <dbReference type="ARBA" id="ARBA00022475"/>
    </source>
</evidence>
<reference evidence="12 13" key="1">
    <citation type="submission" date="2019-03" db="EMBL/GenBank/DDBJ databases">
        <title>The genome sequence of Nitrosococcus wardiae strain D1FHST reveals the archetypal metabolic capacity of ammonia-oxidizing Gammaproteobacteria.</title>
        <authorList>
            <person name="Wang L."/>
            <person name="Lim C.K."/>
            <person name="Hanson T.E."/>
            <person name="Dang H."/>
            <person name="Klotz M.G."/>
        </authorList>
    </citation>
    <scope>NUCLEOTIDE SEQUENCE [LARGE SCALE GENOMIC DNA]</scope>
    <source>
        <strain evidence="12 13">D1FHS</strain>
    </source>
</reference>
<dbReference type="AlphaFoldDB" id="A0A4P7C294"/>
<dbReference type="EMBL" id="CP038033">
    <property type="protein sequence ID" value="QBQ56511.1"/>
    <property type="molecule type" value="Genomic_DNA"/>
</dbReference>
<evidence type="ECO:0000256" key="4">
    <source>
        <dbReference type="ARBA" id="ARBA00022448"/>
    </source>
</evidence>
<keyword evidence="5" id="KW-1003">Cell membrane</keyword>
<evidence type="ECO:0000313" key="12">
    <source>
        <dbReference type="EMBL" id="QBQ56511.1"/>
    </source>
</evidence>
<protein>
    <recommendedName>
        <fullName evidence="3">Sec translocon accessory complex subunit YajC</fullName>
    </recommendedName>
</protein>
<evidence type="ECO:0000256" key="11">
    <source>
        <dbReference type="SAM" id="Phobius"/>
    </source>
</evidence>
<evidence type="ECO:0000256" key="6">
    <source>
        <dbReference type="ARBA" id="ARBA00022692"/>
    </source>
</evidence>
<comment type="subcellular location">
    <subcellularLocation>
        <location evidence="1">Cell membrane</location>
        <topology evidence="1">Single-pass membrane protein</topology>
    </subcellularLocation>
</comment>
<dbReference type="PANTHER" id="PTHR33909">
    <property type="entry name" value="SEC TRANSLOCON ACCESSORY COMPLEX SUBUNIT YAJC"/>
    <property type="match status" value="1"/>
</dbReference>
<evidence type="ECO:0000256" key="7">
    <source>
        <dbReference type="ARBA" id="ARBA00022927"/>
    </source>
</evidence>
<keyword evidence="8 11" id="KW-1133">Transmembrane helix</keyword>
<keyword evidence="4" id="KW-0813">Transport</keyword>
<comment type="similarity">
    <text evidence="2">Belongs to the YajC family.</text>
</comment>
<dbReference type="KEGG" id="nwr:E3U44_09005"/>
<accession>A0A4P7C294</accession>
<dbReference type="SMART" id="SM01323">
    <property type="entry name" value="YajC"/>
    <property type="match status" value="1"/>
</dbReference>
<sequence>MLDLFISSAWAQEPAAAPPQAGMFNIVFLLVLLVLFYFLLIRPQQKRAKEHNKLVEGLQKGDEVMTEGGIMGRITELAESVVAVEVSENVEIKVRRQSVASVLPKGTLEKL</sequence>
<evidence type="ECO:0000256" key="2">
    <source>
        <dbReference type="ARBA" id="ARBA00006742"/>
    </source>
</evidence>
<keyword evidence="7" id="KW-0653">Protein transport</keyword>
<evidence type="ECO:0000256" key="9">
    <source>
        <dbReference type="ARBA" id="ARBA00023010"/>
    </source>
</evidence>
<dbReference type="GO" id="GO:0005886">
    <property type="term" value="C:plasma membrane"/>
    <property type="evidence" value="ECO:0007669"/>
    <property type="project" value="UniProtKB-SubCell"/>
</dbReference>
<keyword evidence="9" id="KW-0811">Translocation</keyword>
<dbReference type="PRINTS" id="PR01853">
    <property type="entry name" value="YAJCTRNLCASE"/>
</dbReference>
<dbReference type="OrthoDB" id="9811406at2"/>
<dbReference type="PANTHER" id="PTHR33909:SF1">
    <property type="entry name" value="SEC TRANSLOCON ACCESSORY COMPLEX SUBUNIT YAJC"/>
    <property type="match status" value="1"/>
</dbReference>
<organism evidence="12 13">
    <name type="scientific">Nitrosococcus wardiae</name>
    <dbReference type="NCBI Taxonomy" id="1814290"/>
    <lineage>
        <taxon>Bacteria</taxon>
        <taxon>Pseudomonadati</taxon>
        <taxon>Pseudomonadota</taxon>
        <taxon>Gammaproteobacteria</taxon>
        <taxon>Chromatiales</taxon>
        <taxon>Chromatiaceae</taxon>
        <taxon>Nitrosococcus</taxon>
    </lineage>
</organism>
<evidence type="ECO:0000256" key="8">
    <source>
        <dbReference type="ARBA" id="ARBA00022989"/>
    </source>
</evidence>
<keyword evidence="6 11" id="KW-0812">Transmembrane</keyword>
<name>A0A4P7C294_9GAMM</name>
<keyword evidence="10 11" id="KW-0472">Membrane</keyword>